<gene>
    <name evidence="1" type="ORF">ALC56_00247</name>
</gene>
<dbReference type="STRING" id="34720.A0A151K1H5"/>
<reference evidence="1 2" key="1">
    <citation type="submission" date="2016-03" db="EMBL/GenBank/DDBJ databases">
        <title>Trachymyrmex septentrionalis WGS genome.</title>
        <authorList>
            <person name="Nygaard S."/>
            <person name="Hu H."/>
            <person name="Boomsma J."/>
            <person name="Zhang G."/>
        </authorList>
    </citation>
    <scope>NUCLEOTIDE SEQUENCE [LARGE SCALE GENOMIC DNA]</scope>
    <source>
        <strain evidence="1">Tsep2-gDNA-1</strain>
        <tissue evidence="1">Whole body</tissue>
    </source>
</reference>
<proteinExistence type="predicted"/>
<dbReference type="Proteomes" id="UP000078541">
    <property type="component" value="Unassembled WGS sequence"/>
</dbReference>
<dbReference type="AlphaFoldDB" id="A0A151K1H5"/>
<organism evidence="1 2">
    <name type="scientific">Trachymyrmex septentrionalis</name>
    <dbReference type="NCBI Taxonomy" id="34720"/>
    <lineage>
        <taxon>Eukaryota</taxon>
        <taxon>Metazoa</taxon>
        <taxon>Ecdysozoa</taxon>
        <taxon>Arthropoda</taxon>
        <taxon>Hexapoda</taxon>
        <taxon>Insecta</taxon>
        <taxon>Pterygota</taxon>
        <taxon>Neoptera</taxon>
        <taxon>Endopterygota</taxon>
        <taxon>Hymenoptera</taxon>
        <taxon>Apocrita</taxon>
        <taxon>Aculeata</taxon>
        <taxon>Formicoidea</taxon>
        <taxon>Formicidae</taxon>
        <taxon>Myrmicinae</taxon>
        <taxon>Trachymyrmex</taxon>
    </lineage>
</organism>
<keyword evidence="2" id="KW-1185">Reference proteome</keyword>
<evidence type="ECO:0000313" key="1">
    <source>
        <dbReference type="EMBL" id="KYN45302.1"/>
    </source>
</evidence>
<evidence type="ECO:0008006" key="3">
    <source>
        <dbReference type="Google" id="ProtNLM"/>
    </source>
</evidence>
<feature type="non-terminal residue" evidence="1">
    <location>
        <position position="1"/>
    </location>
</feature>
<dbReference type="PANTHER" id="PTHR33198">
    <property type="entry name" value="ANK_REP_REGION DOMAIN-CONTAINING PROTEIN-RELATED"/>
    <property type="match status" value="1"/>
</dbReference>
<accession>A0A151K1H5</accession>
<evidence type="ECO:0000313" key="2">
    <source>
        <dbReference type="Proteomes" id="UP000078541"/>
    </source>
</evidence>
<name>A0A151K1H5_9HYME</name>
<dbReference type="EMBL" id="KQ981174">
    <property type="protein sequence ID" value="KYN45302.1"/>
    <property type="molecule type" value="Genomic_DNA"/>
</dbReference>
<sequence>EKQVSLFISLIGNKGYELLFNLCTPKNPANLTLEHLAEIMQKHLQPQSSVISQRYEFKECKQMEGEDIKTYLPKLKKISTHCQFGEQWEIHIRDQFVRGRLAGEKIRKKLLEDQQLTYTKTMEISTSIDMAVREAADMRNAANSKESEILWIRKRKW</sequence>
<dbReference type="PANTHER" id="PTHR33198:SF19">
    <property type="entry name" value="CCHC-TYPE DOMAIN-CONTAINING PROTEIN"/>
    <property type="match status" value="1"/>
</dbReference>
<protein>
    <recommendedName>
        <fullName evidence="3">Retrotransposon gag domain-containing protein</fullName>
    </recommendedName>
</protein>